<dbReference type="AlphaFoldDB" id="A0A2T8F860"/>
<proteinExistence type="predicted"/>
<accession>A0A2T8F860</accession>
<dbReference type="Pfam" id="PF00188">
    <property type="entry name" value="CAP"/>
    <property type="match status" value="1"/>
</dbReference>
<keyword evidence="4" id="KW-1185">Reference proteome</keyword>
<reference evidence="3 4" key="1">
    <citation type="submission" date="2018-04" db="EMBL/GenBank/DDBJ databases">
        <title>Genome of Nocardioides gansuensis WSJ-1.</title>
        <authorList>
            <person name="Wu S."/>
            <person name="Wang G."/>
        </authorList>
    </citation>
    <scope>NUCLEOTIDE SEQUENCE [LARGE SCALE GENOMIC DNA]</scope>
    <source>
        <strain evidence="3 4">WSJ-1</strain>
    </source>
</reference>
<dbReference type="CDD" id="cd05379">
    <property type="entry name" value="CAP_bacterial"/>
    <property type="match status" value="1"/>
</dbReference>
<comment type="caution">
    <text evidence="3">The sequence shown here is derived from an EMBL/GenBank/DDBJ whole genome shotgun (WGS) entry which is preliminary data.</text>
</comment>
<dbReference type="SUPFAM" id="SSF55797">
    <property type="entry name" value="PR-1-like"/>
    <property type="match status" value="1"/>
</dbReference>
<dbReference type="PANTHER" id="PTHR31157">
    <property type="entry name" value="SCP DOMAIN-CONTAINING PROTEIN"/>
    <property type="match status" value="1"/>
</dbReference>
<dbReference type="OrthoDB" id="68195at2"/>
<dbReference type="Gene3D" id="3.40.33.10">
    <property type="entry name" value="CAP"/>
    <property type="match status" value="1"/>
</dbReference>
<keyword evidence="1" id="KW-0732">Signal</keyword>
<dbReference type="RefSeq" id="WP_116572951.1">
    <property type="nucleotide sequence ID" value="NZ_QDGZ01000006.1"/>
</dbReference>
<feature type="signal peptide" evidence="1">
    <location>
        <begin position="1"/>
        <end position="26"/>
    </location>
</feature>
<dbReference type="InterPro" id="IPR014044">
    <property type="entry name" value="CAP_dom"/>
</dbReference>
<feature type="domain" description="SCP" evidence="2">
    <location>
        <begin position="38"/>
        <end position="143"/>
    </location>
</feature>
<sequence>MLSRVSLLSTLLISILLSTSGTPAHAAAAETYERQAVQATNAARDAHDLPALRTDNCLSRFANRQARRMADQQVMFHQDLHPILRACGLRSVAENVAYGYSTGRSVVTDGWMESPGHRANILTGAHRIVAVGSVMDEGGRWWTAQVLGRR</sequence>
<evidence type="ECO:0000313" key="4">
    <source>
        <dbReference type="Proteomes" id="UP000246018"/>
    </source>
</evidence>
<gene>
    <name evidence="3" type="ORF">DDE18_14280</name>
</gene>
<evidence type="ECO:0000259" key="2">
    <source>
        <dbReference type="Pfam" id="PF00188"/>
    </source>
</evidence>
<organism evidence="3 4">
    <name type="scientific">Nocardioides gansuensis</name>
    <dbReference type="NCBI Taxonomy" id="2138300"/>
    <lineage>
        <taxon>Bacteria</taxon>
        <taxon>Bacillati</taxon>
        <taxon>Actinomycetota</taxon>
        <taxon>Actinomycetes</taxon>
        <taxon>Propionibacteriales</taxon>
        <taxon>Nocardioidaceae</taxon>
        <taxon>Nocardioides</taxon>
    </lineage>
</organism>
<dbReference type="EMBL" id="QDGZ01000006">
    <property type="protein sequence ID" value="PVG81883.1"/>
    <property type="molecule type" value="Genomic_DNA"/>
</dbReference>
<name>A0A2T8F860_9ACTN</name>
<dbReference type="Proteomes" id="UP000246018">
    <property type="component" value="Unassembled WGS sequence"/>
</dbReference>
<feature type="chain" id="PRO_5015514760" description="SCP domain-containing protein" evidence="1">
    <location>
        <begin position="27"/>
        <end position="150"/>
    </location>
</feature>
<dbReference type="InterPro" id="IPR035940">
    <property type="entry name" value="CAP_sf"/>
</dbReference>
<evidence type="ECO:0000256" key="1">
    <source>
        <dbReference type="SAM" id="SignalP"/>
    </source>
</evidence>
<protein>
    <recommendedName>
        <fullName evidence="2">SCP domain-containing protein</fullName>
    </recommendedName>
</protein>
<dbReference type="PANTHER" id="PTHR31157:SF1">
    <property type="entry name" value="SCP DOMAIN-CONTAINING PROTEIN"/>
    <property type="match status" value="1"/>
</dbReference>
<evidence type="ECO:0000313" key="3">
    <source>
        <dbReference type="EMBL" id="PVG81883.1"/>
    </source>
</evidence>